<protein>
    <submittedName>
        <fullName evidence="3">Uncharacterized protein</fullName>
    </submittedName>
</protein>
<dbReference type="SUPFAM" id="SSF56801">
    <property type="entry name" value="Acetyl-CoA synthetase-like"/>
    <property type="match status" value="1"/>
</dbReference>
<evidence type="ECO:0000256" key="2">
    <source>
        <dbReference type="ARBA" id="ARBA00022598"/>
    </source>
</evidence>
<comment type="similarity">
    <text evidence="1">Belongs to the ATP-dependent AMP-binding enzyme family.</text>
</comment>
<comment type="caution">
    <text evidence="3">The sequence shown here is derived from an EMBL/GenBank/DDBJ whole genome shotgun (WGS) entry which is preliminary data.</text>
</comment>
<keyword evidence="2" id="KW-0436">Ligase</keyword>
<name>A0A9W8R4Y6_9HYPO</name>
<dbReference type="InterPro" id="IPR045851">
    <property type="entry name" value="AMP-bd_C_sf"/>
</dbReference>
<dbReference type="PANTHER" id="PTHR43107:SF20">
    <property type="entry name" value="FATTY ACID TRANSPORTER_ACYL-COA SYNTHETASE (FAT1), PUTATIVE (AFU_ORTHOLOGUE AFUA_2G11360)-RELATED"/>
    <property type="match status" value="1"/>
</dbReference>
<dbReference type="EMBL" id="JAOQAV010000024">
    <property type="protein sequence ID" value="KAJ4185097.1"/>
    <property type="molecule type" value="Genomic_DNA"/>
</dbReference>
<dbReference type="GO" id="GO:0005324">
    <property type="term" value="F:long-chain fatty acid transmembrane transporter activity"/>
    <property type="evidence" value="ECO:0007669"/>
    <property type="project" value="TreeGrafter"/>
</dbReference>
<dbReference type="Proteomes" id="UP001152087">
    <property type="component" value="Unassembled WGS sequence"/>
</dbReference>
<dbReference type="GO" id="GO:0005777">
    <property type="term" value="C:peroxisome"/>
    <property type="evidence" value="ECO:0007669"/>
    <property type="project" value="TreeGrafter"/>
</dbReference>
<proteinExistence type="inferred from homology"/>
<evidence type="ECO:0000313" key="4">
    <source>
        <dbReference type="Proteomes" id="UP001152087"/>
    </source>
</evidence>
<dbReference type="GO" id="GO:0004467">
    <property type="term" value="F:long-chain fatty acid-CoA ligase activity"/>
    <property type="evidence" value="ECO:0007669"/>
    <property type="project" value="TreeGrafter"/>
</dbReference>
<evidence type="ECO:0000256" key="1">
    <source>
        <dbReference type="ARBA" id="ARBA00006432"/>
    </source>
</evidence>
<sequence length="161" mass="17942">MDFYNEYYNDPAATQLKLLSDVFEKGDLFQRTGGLLVRQKSGWIRFHDRSGDTFRWRGENVSVSVVQDHISKLPGVQDCSVYAVKLPAYDGQAGAAAITPADLQTETEFSQQLYPSLRSSGLAFYQLPKLVCFRPAIETTATFKQSKVILESLPGSPDPDN</sequence>
<accession>A0A9W8R4Y6</accession>
<reference evidence="3" key="1">
    <citation type="submission" date="2022-09" db="EMBL/GenBank/DDBJ databases">
        <title>Fusarium specimens isolated from Avocado Roots.</title>
        <authorList>
            <person name="Stajich J."/>
            <person name="Roper C."/>
            <person name="Heimlech-Rivalta G."/>
        </authorList>
    </citation>
    <scope>NUCLEOTIDE SEQUENCE</scope>
    <source>
        <strain evidence="3">A02</strain>
    </source>
</reference>
<organism evidence="3 4">
    <name type="scientific">Fusarium falciforme</name>
    <dbReference type="NCBI Taxonomy" id="195108"/>
    <lineage>
        <taxon>Eukaryota</taxon>
        <taxon>Fungi</taxon>
        <taxon>Dikarya</taxon>
        <taxon>Ascomycota</taxon>
        <taxon>Pezizomycotina</taxon>
        <taxon>Sordariomycetes</taxon>
        <taxon>Hypocreomycetidae</taxon>
        <taxon>Hypocreales</taxon>
        <taxon>Nectriaceae</taxon>
        <taxon>Fusarium</taxon>
        <taxon>Fusarium solani species complex</taxon>
    </lineage>
</organism>
<gene>
    <name evidence="3" type="ORF">NW755_008540</name>
</gene>
<dbReference type="GO" id="GO:0005811">
    <property type="term" value="C:lipid droplet"/>
    <property type="evidence" value="ECO:0007669"/>
    <property type="project" value="TreeGrafter"/>
</dbReference>
<dbReference type="GO" id="GO:0009898">
    <property type="term" value="C:cytoplasmic side of plasma membrane"/>
    <property type="evidence" value="ECO:0007669"/>
    <property type="project" value="TreeGrafter"/>
</dbReference>
<evidence type="ECO:0000313" key="3">
    <source>
        <dbReference type="EMBL" id="KAJ4185097.1"/>
    </source>
</evidence>
<dbReference type="PANTHER" id="PTHR43107">
    <property type="entry name" value="LONG-CHAIN FATTY ACID TRANSPORT PROTEIN"/>
    <property type="match status" value="1"/>
</dbReference>
<dbReference type="Gene3D" id="3.30.300.30">
    <property type="match status" value="1"/>
</dbReference>
<dbReference type="GO" id="GO:0044539">
    <property type="term" value="P:long-chain fatty acid import into cell"/>
    <property type="evidence" value="ECO:0007669"/>
    <property type="project" value="TreeGrafter"/>
</dbReference>
<keyword evidence="4" id="KW-1185">Reference proteome</keyword>
<dbReference type="AlphaFoldDB" id="A0A9W8R4Y6"/>